<sequence length="258" mass="28595">MTDKPITRQAPKETNVKTALRVIEIIEIYAKECRPLALSELAKLLNAPMSSCLALIRTLVSLGYLYETNRRAGYYPTGRLLAMAQKISAADPILERIYPSLEELRNITNETVVIGKLHNNQKVLYLEVLPSANPIHYVAMAGEQKEINANSLGKALFSTLGNDEKEEVLSHLPFHAFNTKTIAGKVAFLADIEQSLQRGWFGNFGESIPDVGALAWPVKLSGSYYAISIAGPLYRIQANLEDFAQKLRVISTFIEKSA</sequence>
<dbReference type="RefSeq" id="WP_189385102.1">
    <property type="nucleotide sequence ID" value="NZ_BAABFY010000006.1"/>
</dbReference>
<dbReference type="PROSITE" id="PS51077">
    <property type="entry name" value="HTH_ICLR"/>
    <property type="match status" value="1"/>
</dbReference>
<dbReference type="GO" id="GO:0003677">
    <property type="term" value="F:DNA binding"/>
    <property type="evidence" value="ECO:0007669"/>
    <property type="project" value="UniProtKB-KW"/>
</dbReference>
<dbReference type="PROSITE" id="PS51078">
    <property type="entry name" value="ICLR_ED"/>
    <property type="match status" value="1"/>
</dbReference>
<keyword evidence="2" id="KW-0238">DNA-binding</keyword>
<name>A0A918JLD3_9BURK</name>
<dbReference type="EMBL" id="BMYS01000011">
    <property type="protein sequence ID" value="GGW87948.1"/>
    <property type="molecule type" value="Genomic_DNA"/>
</dbReference>
<dbReference type="Pfam" id="PF09339">
    <property type="entry name" value="HTH_IclR"/>
    <property type="match status" value="1"/>
</dbReference>
<keyword evidence="7" id="KW-1185">Reference proteome</keyword>
<dbReference type="Gene3D" id="3.30.450.40">
    <property type="match status" value="1"/>
</dbReference>
<dbReference type="InterPro" id="IPR036388">
    <property type="entry name" value="WH-like_DNA-bd_sf"/>
</dbReference>
<evidence type="ECO:0000313" key="7">
    <source>
        <dbReference type="Proteomes" id="UP000608345"/>
    </source>
</evidence>
<comment type="caution">
    <text evidence="6">The sequence shown here is derived from an EMBL/GenBank/DDBJ whole genome shotgun (WGS) entry which is preliminary data.</text>
</comment>
<keyword evidence="3" id="KW-0804">Transcription</keyword>
<dbReference type="SUPFAM" id="SSF55781">
    <property type="entry name" value="GAF domain-like"/>
    <property type="match status" value="1"/>
</dbReference>
<feature type="domain" description="HTH iclR-type" evidence="4">
    <location>
        <begin position="16"/>
        <end position="79"/>
    </location>
</feature>
<protein>
    <submittedName>
        <fullName evidence="6">Transcriptional regulator</fullName>
    </submittedName>
</protein>
<evidence type="ECO:0000256" key="3">
    <source>
        <dbReference type="ARBA" id="ARBA00023163"/>
    </source>
</evidence>
<dbReference type="GO" id="GO:0003700">
    <property type="term" value="F:DNA-binding transcription factor activity"/>
    <property type="evidence" value="ECO:0007669"/>
    <property type="project" value="TreeGrafter"/>
</dbReference>
<accession>A0A918JLD3</accession>
<evidence type="ECO:0000256" key="2">
    <source>
        <dbReference type="ARBA" id="ARBA00023125"/>
    </source>
</evidence>
<dbReference type="AlphaFoldDB" id="A0A918JLD3"/>
<dbReference type="Proteomes" id="UP000608345">
    <property type="component" value="Unassembled WGS sequence"/>
</dbReference>
<evidence type="ECO:0000313" key="6">
    <source>
        <dbReference type="EMBL" id="GGW87948.1"/>
    </source>
</evidence>
<keyword evidence="1" id="KW-0805">Transcription regulation</keyword>
<dbReference type="InterPro" id="IPR036390">
    <property type="entry name" value="WH_DNA-bd_sf"/>
</dbReference>
<organism evidence="6 7">
    <name type="scientific">Advenella faeciporci</name>
    <dbReference type="NCBI Taxonomy" id="797535"/>
    <lineage>
        <taxon>Bacteria</taxon>
        <taxon>Pseudomonadati</taxon>
        <taxon>Pseudomonadota</taxon>
        <taxon>Betaproteobacteria</taxon>
        <taxon>Burkholderiales</taxon>
        <taxon>Alcaligenaceae</taxon>
    </lineage>
</organism>
<proteinExistence type="predicted"/>
<dbReference type="Gene3D" id="1.10.10.10">
    <property type="entry name" value="Winged helix-like DNA-binding domain superfamily/Winged helix DNA-binding domain"/>
    <property type="match status" value="1"/>
</dbReference>
<dbReference type="SUPFAM" id="SSF46785">
    <property type="entry name" value="Winged helix' DNA-binding domain"/>
    <property type="match status" value="1"/>
</dbReference>
<reference evidence="6" key="2">
    <citation type="submission" date="2020-09" db="EMBL/GenBank/DDBJ databases">
        <authorList>
            <person name="Sun Q."/>
            <person name="Kim S."/>
        </authorList>
    </citation>
    <scope>NUCLEOTIDE SEQUENCE</scope>
    <source>
        <strain evidence="6">KCTC 23732</strain>
    </source>
</reference>
<dbReference type="Pfam" id="PF01614">
    <property type="entry name" value="IclR_C"/>
    <property type="match status" value="1"/>
</dbReference>
<dbReference type="PANTHER" id="PTHR30136">
    <property type="entry name" value="HELIX-TURN-HELIX TRANSCRIPTIONAL REGULATOR, ICLR FAMILY"/>
    <property type="match status" value="1"/>
</dbReference>
<dbReference type="InterPro" id="IPR014757">
    <property type="entry name" value="Tscrpt_reg_IclR_C"/>
</dbReference>
<evidence type="ECO:0000259" key="5">
    <source>
        <dbReference type="PROSITE" id="PS51078"/>
    </source>
</evidence>
<feature type="domain" description="IclR-ED" evidence="5">
    <location>
        <begin position="79"/>
        <end position="258"/>
    </location>
</feature>
<reference evidence="6" key="1">
    <citation type="journal article" date="2014" name="Int. J. Syst. Evol. Microbiol.">
        <title>Complete genome sequence of Corynebacterium casei LMG S-19264T (=DSM 44701T), isolated from a smear-ripened cheese.</title>
        <authorList>
            <consortium name="US DOE Joint Genome Institute (JGI-PGF)"/>
            <person name="Walter F."/>
            <person name="Albersmeier A."/>
            <person name="Kalinowski J."/>
            <person name="Ruckert C."/>
        </authorList>
    </citation>
    <scope>NUCLEOTIDE SEQUENCE</scope>
    <source>
        <strain evidence="6">KCTC 23732</strain>
    </source>
</reference>
<evidence type="ECO:0000256" key="1">
    <source>
        <dbReference type="ARBA" id="ARBA00023015"/>
    </source>
</evidence>
<dbReference type="InterPro" id="IPR005471">
    <property type="entry name" value="Tscrpt_reg_IclR_N"/>
</dbReference>
<gene>
    <name evidence="6" type="ORF">GCM10011450_17380</name>
</gene>
<evidence type="ECO:0000259" key="4">
    <source>
        <dbReference type="PROSITE" id="PS51077"/>
    </source>
</evidence>
<dbReference type="PANTHER" id="PTHR30136:SF35">
    <property type="entry name" value="HTH-TYPE TRANSCRIPTIONAL REGULATOR RV1719"/>
    <property type="match status" value="1"/>
</dbReference>
<dbReference type="InterPro" id="IPR029016">
    <property type="entry name" value="GAF-like_dom_sf"/>
</dbReference>
<dbReference type="GO" id="GO:0045892">
    <property type="term" value="P:negative regulation of DNA-templated transcription"/>
    <property type="evidence" value="ECO:0007669"/>
    <property type="project" value="TreeGrafter"/>
</dbReference>
<dbReference type="InterPro" id="IPR050707">
    <property type="entry name" value="HTH_MetabolicPath_Reg"/>
</dbReference>